<dbReference type="GeneID" id="54560888"/>
<dbReference type="SUPFAM" id="SSF57701">
    <property type="entry name" value="Zn2/Cys6 DNA-binding domain"/>
    <property type="match status" value="1"/>
</dbReference>
<feature type="region of interest" description="Disordered" evidence="3">
    <location>
        <begin position="70"/>
        <end position="93"/>
    </location>
</feature>
<dbReference type="InterPro" id="IPR052761">
    <property type="entry name" value="Fungal_Detox/Toxin_TFs"/>
</dbReference>
<dbReference type="OrthoDB" id="4451586at2759"/>
<dbReference type="PROSITE" id="PS00463">
    <property type="entry name" value="ZN2_CY6_FUNGAL_1"/>
    <property type="match status" value="1"/>
</dbReference>
<dbReference type="GO" id="GO:0006351">
    <property type="term" value="P:DNA-templated transcription"/>
    <property type="evidence" value="ECO:0007669"/>
    <property type="project" value="InterPro"/>
</dbReference>
<accession>A0A6A6CDT7</accession>
<feature type="domain" description="Zn(2)-C6 fungal-type" evidence="4">
    <location>
        <begin position="33"/>
        <end position="65"/>
    </location>
</feature>
<reference evidence="5" key="1">
    <citation type="journal article" date="2020" name="Stud. Mycol.">
        <title>101 Dothideomycetes genomes: a test case for predicting lifestyles and emergence of pathogens.</title>
        <authorList>
            <person name="Haridas S."/>
            <person name="Albert R."/>
            <person name="Binder M."/>
            <person name="Bloem J."/>
            <person name="Labutti K."/>
            <person name="Salamov A."/>
            <person name="Andreopoulos B."/>
            <person name="Baker S."/>
            <person name="Barry K."/>
            <person name="Bills G."/>
            <person name="Bluhm B."/>
            <person name="Cannon C."/>
            <person name="Castanera R."/>
            <person name="Culley D."/>
            <person name="Daum C."/>
            <person name="Ezra D."/>
            <person name="Gonzalez J."/>
            <person name="Henrissat B."/>
            <person name="Kuo A."/>
            <person name="Liang C."/>
            <person name="Lipzen A."/>
            <person name="Lutzoni F."/>
            <person name="Magnuson J."/>
            <person name="Mondo S."/>
            <person name="Nolan M."/>
            <person name="Ohm R."/>
            <person name="Pangilinan J."/>
            <person name="Park H.-J."/>
            <person name="Ramirez L."/>
            <person name="Alfaro M."/>
            <person name="Sun H."/>
            <person name="Tritt A."/>
            <person name="Yoshinaga Y."/>
            <person name="Zwiers L.-H."/>
            <person name="Turgeon B."/>
            <person name="Goodwin S."/>
            <person name="Spatafora J."/>
            <person name="Crous P."/>
            <person name="Grigoriev I."/>
        </authorList>
    </citation>
    <scope>NUCLEOTIDE SEQUENCE</scope>
    <source>
        <strain evidence="5">ATCC 36951</strain>
    </source>
</reference>
<name>A0A6A6CDT7_ZASCE</name>
<dbReference type="SMART" id="SM00066">
    <property type="entry name" value="GAL4"/>
    <property type="match status" value="1"/>
</dbReference>
<evidence type="ECO:0000256" key="3">
    <source>
        <dbReference type="SAM" id="MobiDB-lite"/>
    </source>
</evidence>
<dbReference type="PANTHER" id="PTHR47425">
    <property type="entry name" value="FARB-RELATED"/>
    <property type="match status" value="1"/>
</dbReference>
<evidence type="ECO:0000259" key="4">
    <source>
        <dbReference type="PROSITE" id="PS50048"/>
    </source>
</evidence>
<evidence type="ECO:0000313" key="6">
    <source>
        <dbReference type="Proteomes" id="UP000799537"/>
    </source>
</evidence>
<dbReference type="CDD" id="cd12148">
    <property type="entry name" value="fungal_TF_MHR"/>
    <property type="match status" value="1"/>
</dbReference>
<feature type="compositionally biased region" description="Acidic residues" evidence="3">
    <location>
        <begin position="123"/>
        <end position="138"/>
    </location>
</feature>
<dbReference type="PANTHER" id="PTHR47425:SF3">
    <property type="entry name" value="ZN(II)2CYS6 TRANSCRIPTION FACTOR (EUROFUNG)"/>
    <property type="match status" value="1"/>
</dbReference>
<feature type="region of interest" description="Disordered" evidence="3">
    <location>
        <begin position="161"/>
        <end position="180"/>
    </location>
</feature>
<dbReference type="InterPro" id="IPR007219">
    <property type="entry name" value="XnlR_reg_dom"/>
</dbReference>
<protein>
    <recommendedName>
        <fullName evidence="4">Zn(2)-C6 fungal-type domain-containing protein</fullName>
    </recommendedName>
</protein>
<dbReference type="CDD" id="cd00067">
    <property type="entry name" value="GAL4"/>
    <property type="match status" value="1"/>
</dbReference>
<evidence type="ECO:0000256" key="1">
    <source>
        <dbReference type="ARBA" id="ARBA00022723"/>
    </source>
</evidence>
<dbReference type="PROSITE" id="PS50048">
    <property type="entry name" value="ZN2_CY6_FUNGAL_2"/>
    <property type="match status" value="1"/>
</dbReference>
<feature type="region of interest" description="Disordered" evidence="3">
    <location>
        <begin position="538"/>
        <end position="560"/>
    </location>
</feature>
<dbReference type="Gene3D" id="4.10.240.10">
    <property type="entry name" value="Zn(2)-C6 fungal-type DNA-binding domain"/>
    <property type="match status" value="1"/>
</dbReference>
<dbReference type="SMART" id="SM00906">
    <property type="entry name" value="Fungal_trans"/>
    <property type="match status" value="1"/>
</dbReference>
<keyword evidence="2" id="KW-0539">Nucleus</keyword>
<gene>
    <name evidence="5" type="ORF">M409DRAFT_25268</name>
</gene>
<dbReference type="RefSeq" id="XP_033665279.1">
    <property type="nucleotide sequence ID" value="XM_033807616.1"/>
</dbReference>
<evidence type="ECO:0000256" key="2">
    <source>
        <dbReference type="ARBA" id="ARBA00023242"/>
    </source>
</evidence>
<dbReference type="InterPro" id="IPR036864">
    <property type="entry name" value="Zn2-C6_fun-type_DNA-bd_sf"/>
</dbReference>
<dbReference type="GO" id="GO:0000981">
    <property type="term" value="F:DNA-binding transcription factor activity, RNA polymerase II-specific"/>
    <property type="evidence" value="ECO:0007669"/>
    <property type="project" value="InterPro"/>
</dbReference>
<evidence type="ECO:0000313" key="5">
    <source>
        <dbReference type="EMBL" id="KAF2164390.1"/>
    </source>
</evidence>
<dbReference type="EMBL" id="ML993604">
    <property type="protein sequence ID" value="KAF2164390.1"/>
    <property type="molecule type" value="Genomic_DNA"/>
</dbReference>
<sequence length="812" mass="90848">MGLGEKEVSNARKRKISGEADDGRAIKHRASKACQSCRTRKVRCDVLINASRCSNCRLDELECITIASRRGQNKRRKAVHPPSPRSDNGDHIEHTTSTARATVKDSWNVPGSSVGSVPICVSFDDEPGNDKNDEDDGGDSNATDHQLHIGEDAATDLSPSTTYASLLTPDSRPVGNLQPQHSQRISTLPAFITPLSRHISGEDLEYLERKGAFTIPEPDLQIEILRAYLFSVQPFMPILDHRALVRAVITNRQDNRVSLLLFQAVMFAGLHSLQLPVIHRLGFESAKEARSTFFNRVRLLYEFDVEPDIVAVFQSLVLMSSWYSKWDSRRDTWHWTGLAYDVARRMGLHREPTAKFASEKARRFRKRLWWSFYIRDRMIALGTRRPMRIYDADCDVSMLTLEDFDLEPFDECYQGQPLMPGAKESEATALMCIHLAKLCICVGHVVSSQYSTLSTQQDQDIPHSVMIVSRRDEGRIEQLESCDQELSRWFEEFNSTVNPTIFPRPPHAGPHSCSEVHWAVLNMTYQTTVNVLHRTSALQPSSSDSDNLTEQNASRSKVKRSARELTKLSMAMLRQDQLRFLGLIGVTAIIATYLSHVLDITSATDEDEDARDASTFRLYQSLEVLQSFRGIYASADAAVSFLASVSQKVGISVPIQADGNSTGMRPQNQGHGLQIQQGHANQTIKQAGPYSGDELSMSNRPRQQSTLDTFEHTMPMNSLMTQSKSSALAVLPSANHTQLLNPTTAVTSSIQHSVAPFTDTRLDGSSSYHGNTVSLFDWDNTMSSNIDLDSMSFDHDFYIDTFGFTDAHLHGL</sequence>
<keyword evidence="6" id="KW-1185">Reference proteome</keyword>
<dbReference type="Proteomes" id="UP000799537">
    <property type="component" value="Unassembled WGS sequence"/>
</dbReference>
<dbReference type="GO" id="GO:0003677">
    <property type="term" value="F:DNA binding"/>
    <property type="evidence" value="ECO:0007669"/>
    <property type="project" value="InterPro"/>
</dbReference>
<dbReference type="Pfam" id="PF04082">
    <property type="entry name" value="Fungal_trans"/>
    <property type="match status" value="1"/>
</dbReference>
<feature type="region of interest" description="Disordered" evidence="3">
    <location>
        <begin position="1"/>
        <end position="23"/>
    </location>
</feature>
<dbReference type="Pfam" id="PF00172">
    <property type="entry name" value="Zn_clus"/>
    <property type="match status" value="1"/>
</dbReference>
<dbReference type="AlphaFoldDB" id="A0A6A6CDT7"/>
<feature type="region of interest" description="Disordered" evidence="3">
    <location>
        <begin position="119"/>
        <end position="145"/>
    </location>
</feature>
<proteinExistence type="predicted"/>
<organism evidence="5 6">
    <name type="scientific">Zasmidium cellare ATCC 36951</name>
    <dbReference type="NCBI Taxonomy" id="1080233"/>
    <lineage>
        <taxon>Eukaryota</taxon>
        <taxon>Fungi</taxon>
        <taxon>Dikarya</taxon>
        <taxon>Ascomycota</taxon>
        <taxon>Pezizomycotina</taxon>
        <taxon>Dothideomycetes</taxon>
        <taxon>Dothideomycetidae</taxon>
        <taxon>Mycosphaerellales</taxon>
        <taxon>Mycosphaerellaceae</taxon>
        <taxon>Zasmidium</taxon>
    </lineage>
</organism>
<keyword evidence="1" id="KW-0479">Metal-binding</keyword>
<dbReference type="GO" id="GO:0008270">
    <property type="term" value="F:zinc ion binding"/>
    <property type="evidence" value="ECO:0007669"/>
    <property type="project" value="InterPro"/>
</dbReference>
<dbReference type="InterPro" id="IPR001138">
    <property type="entry name" value="Zn2Cys6_DnaBD"/>
</dbReference>
<feature type="compositionally biased region" description="Polar residues" evidence="3">
    <location>
        <begin position="538"/>
        <end position="555"/>
    </location>
</feature>